<comment type="caution">
    <text evidence="2">The sequence shown here is derived from an EMBL/GenBank/DDBJ whole genome shotgun (WGS) entry which is preliminary data.</text>
</comment>
<dbReference type="eggNOG" id="COG4128">
    <property type="taxonomic scope" value="Bacteria"/>
</dbReference>
<keyword evidence="3" id="KW-1185">Reference proteome</keyword>
<dbReference type="EMBL" id="AMXE01000050">
    <property type="protein sequence ID" value="ENO86702.1"/>
    <property type="molecule type" value="Genomic_DNA"/>
</dbReference>
<evidence type="ECO:0000313" key="2">
    <source>
        <dbReference type="EMBL" id="ENO86702.1"/>
    </source>
</evidence>
<dbReference type="Proteomes" id="UP000013232">
    <property type="component" value="Unassembled WGS sequence"/>
</dbReference>
<dbReference type="AlphaFoldDB" id="N6YW99"/>
<organism evidence="2 3">
    <name type="scientific">Thauera linaloolentis (strain DSM 12138 / JCM 21573 / CCUG 41526 / CIP 105981 / IAM 15112 / NBRC 102519 / 47Lol)</name>
    <dbReference type="NCBI Taxonomy" id="1123367"/>
    <lineage>
        <taxon>Bacteria</taxon>
        <taxon>Pseudomonadati</taxon>
        <taxon>Pseudomonadota</taxon>
        <taxon>Betaproteobacteria</taxon>
        <taxon>Rhodocyclales</taxon>
        <taxon>Zoogloeaceae</taxon>
        <taxon>Thauera</taxon>
    </lineage>
</organism>
<dbReference type="RefSeq" id="WP_004339835.1">
    <property type="nucleotide sequence ID" value="NZ_AMXE01000050.1"/>
</dbReference>
<gene>
    <name evidence="2" type="ORF">C666_12635</name>
</gene>
<reference evidence="2 3" key="1">
    <citation type="submission" date="2012-09" db="EMBL/GenBank/DDBJ databases">
        <title>Draft Genome Sequences of 6 Strains from Genus Thauera.</title>
        <authorList>
            <person name="Liu B."/>
            <person name="Shapleigh J.P."/>
            <person name="Frostegard A.H."/>
        </authorList>
    </citation>
    <scope>NUCLEOTIDE SEQUENCE [LARGE SCALE GENOMIC DNA]</scope>
    <source>
        <strain evidence="3">47Lol / DSM 12138</strain>
    </source>
</reference>
<sequence>MSDYLVTGKKGNGKSLVCVGRIREALLQGRVVATNLDLYLEHLLPVHHARARVIRLPDFPGREDLDLIGSGNPTSDDGLVDESRNGLLVLDELAVFLNARTFQDKRRSGLLEWLVHSRKLGWDTYLIAQHPNQVDKQIREAMAEYHVICRRMDKIKIPFLPIKMPRVHVGFVRYGMERDSILAERWAFRGNSLFRGYDTRQRFREGYPHGPYSYLPPWHLKGYRIPLPAWRRIASAAMRVPLEPPSAAPVAVVPGKPPLVRLLERLPADQRMKHYRRLQALGAL</sequence>
<accession>N6YW99</accession>
<protein>
    <submittedName>
        <fullName evidence="2">Zonular occludens toxin</fullName>
    </submittedName>
</protein>
<dbReference type="Pfam" id="PF05707">
    <property type="entry name" value="Zot"/>
    <property type="match status" value="1"/>
</dbReference>
<dbReference type="STRING" id="1123367.GCA_000621305_02249"/>
<name>N6YW99_THAL4</name>
<dbReference type="OrthoDB" id="6399054at2"/>
<evidence type="ECO:0000313" key="3">
    <source>
        <dbReference type="Proteomes" id="UP000013232"/>
    </source>
</evidence>
<evidence type="ECO:0000259" key="1">
    <source>
        <dbReference type="Pfam" id="PF05707"/>
    </source>
</evidence>
<dbReference type="InterPro" id="IPR027417">
    <property type="entry name" value="P-loop_NTPase"/>
</dbReference>
<dbReference type="InterPro" id="IPR008900">
    <property type="entry name" value="Zot_N"/>
</dbReference>
<feature type="domain" description="Zona occludens toxin N-terminal" evidence="1">
    <location>
        <begin position="4"/>
        <end position="158"/>
    </location>
</feature>
<proteinExistence type="predicted"/>
<dbReference type="Gene3D" id="3.40.50.300">
    <property type="entry name" value="P-loop containing nucleotide triphosphate hydrolases"/>
    <property type="match status" value="1"/>
</dbReference>